<dbReference type="HOGENOM" id="CLU_803962_0_0_4"/>
<name>E6V5E5_VARPE</name>
<comment type="cofactor">
    <cofactor evidence="1">
        <name>Zn(2+)</name>
        <dbReference type="ChEBI" id="CHEBI:29105"/>
    </cofactor>
</comment>
<dbReference type="EMBL" id="CP002417">
    <property type="protein sequence ID" value="ADU34751.1"/>
    <property type="molecule type" value="Genomic_DNA"/>
</dbReference>
<keyword evidence="4" id="KW-0862">Zinc</keyword>
<evidence type="ECO:0000256" key="2">
    <source>
        <dbReference type="ARBA" id="ARBA00022723"/>
    </source>
</evidence>
<protein>
    <submittedName>
        <fullName evidence="6">Succinylglutamate desuccinylase/aspartoacylase</fullName>
    </submittedName>
</protein>
<organism evidence="6 7">
    <name type="scientific">Variovorax paradoxus (strain EPS)</name>
    <dbReference type="NCBI Taxonomy" id="595537"/>
    <lineage>
        <taxon>Bacteria</taxon>
        <taxon>Pseudomonadati</taxon>
        <taxon>Pseudomonadota</taxon>
        <taxon>Betaproteobacteria</taxon>
        <taxon>Burkholderiales</taxon>
        <taxon>Comamonadaceae</taxon>
        <taxon>Variovorax</taxon>
    </lineage>
</organism>
<evidence type="ECO:0000256" key="4">
    <source>
        <dbReference type="ARBA" id="ARBA00022833"/>
    </source>
</evidence>
<sequence length="345" mass="37625">MRRWKGLRNNPRMSSDPFAGVATDSLRIHTFASLHPGPRLLVIGGVHGNETCGTAGIERILAEFDAGTLQLQRGELTLVPVANPLARRRLQREGERNLNRLFRPTDEPADYEACITNRLAPVIARHEVLLDLHSFQSEGEAFAMIGPRDNTGTLEPFARSYEEGQLALHIGTPIVVEGWLDIYAAGLAQRAGGAPADEAALDFGRGTNEYIRSCGGYGVTLECGQHDDPQAPEVAWRAIRRTLALLGMAALPPGLSGAPAQPPKLLRLASVTDRLHEEDSFVRDWATFDEVRRGEPIGMRHDGTMLNAPDDGFIVFPNALALPGTEWFYFAHPSERVLGPVTGTA</sequence>
<reference evidence="6 7" key="2">
    <citation type="journal article" date="2013" name="Genome Announc.">
        <title>Genome of the Root-Associated Plant Growth-Promoting Bacterium Variovorax paradoxus Strain EPS.</title>
        <authorList>
            <person name="Han J.I."/>
            <person name="Spain J.C."/>
            <person name="Leadbetter J.R."/>
            <person name="Ovchinnikova G."/>
            <person name="Goodwin L.A."/>
            <person name="Han C.S."/>
            <person name="Woyke T."/>
            <person name="Davenport K.W."/>
            <person name="Orwin P.M."/>
        </authorList>
    </citation>
    <scope>NUCLEOTIDE SEQUENCE [LARGE SCALE GENOMIC DNA]</scope>
    <source>
        <strain evidence="6 7">EPS</strain>
    </source>
</reference>
<evidence type="ECO:0000313" key="7">
    <source>
        <dbReference type="Proteomes" id="UP000008917"/>
    </source>
</evidence>
<accession>E6V5E5</accession>
<dbReference type="eggNOG" id="COG3608">
    <property type="taxonomic scope" value="Bacteria"/>
</dbReference>
<dbReference type="GO" id="GO:0005829">
    <property type="term" value="C:cytosol"/>
    <property type="evidence" value="ECO:0007669"/>
    <property type="project" value="TreeGrafter"/>
</dbReference>
<evidence type="ECO:0000256" key="1">
    <source>
        <dbReference type="ARBA" id="ARBA00001947"/>
    </source>
</evidence>
<feature type="domain" description="Succinylglutamate desuccinylase/Aspartoacylase catalytic" evidence="5">
    <location>
        <begin position="36"/>
        <end position="134"/>
    </location>
</feature>
<evidence type="ECO:0000259" key="5">
    <source>
        <dbReference type="Pfam" id="PF24827"/>
    </source>
</evidence>
<dbReference type="PANTHER" id="PTHR15162">
    <property type="entry name" value="ASPARTOACYLASE"/>
    <property type="match status" value="1"/>
</dbReference>
<dbReference type="PANTHER" id="PTHR15162:SF7">
    <property type="entry name" value="SUCCINYLGLUTAMATE DESUCCINYLASE"/>
    <property type="match status" value="1"/>
</dbReference>
<dbReference type="InterPro" id="IPR055438">
    <property type="entry name" value="AstE_AspA_cat"/>
</dbReference>
<reference evidence="7" key="1">
    <citation type="submission" date="2010-12" db="EMBL/GenBank/DDBJ databases">
        <title>Complete sequence of Variovorax paradoxus EPS.</title>
        <authorList>
            <consortium name="US DOE Joint Genome Institute"/>
            <person name="Lucas S."/>
            <person name="Copeland A."/>
            <person name="Lapidus A."/>
            <person name="Cheng J.-F."/>
            <person name="Goodwin L."/>
            <person name="Pitluck S."/>
            <person name="Teshima H."/>
            <person name="Detter J.C."/>
            <person name="Han C."/>
            <person name="Tapia R."/>
            <person name="Land M."/>
            <person name="Hauser L."/>
            <person name="Kyrpides N."/>
            <person name="Ivanova N."/>
            <person name="Ovchinnikova G."/>
            <person name="Orwin P."/>
            <person name="Han J.-I.G."/>
            <person name="Woyke T."/>
        </authorList>
    </citation>
    <scope>NUCLEOTIDE SEQUENCE [LARGE SCALE GENOMIC DNA]</scope>
    <source>
        <strain evidence="7">EPS</strain>
    </source>
</reference>
<keyword evidence="2" id="KW-0479">Metal-binding</keyword>
<keyword evidence="3" id="KW-0378">Hydrolase</keyword>
<dbReference type="GO" id="GO:0046872">
    <property type="term" value="F:metal ion binding"/>
    <property type="evidence" value="ECO:0007669"/>
    <property type="project" value="UniProtKB-KW"/>
</dbReference>
<evidence type="ECO:0000313" key="6">
    <source>
        <dbReference type="EMBL" id="ADU34751.1"/>
    </source>
</evidence>
<dbReference type="InterPro" id="IPR050178">
    <property type="entry name" value="AspA/AstE_fam"/>
</dbReference>
<dbReference type="Proteomes" id="UP000008917">
    <property type="component" value="Chromosome"/>
</dbReference>
<evidence type="ECO:0000256" key="3">
    <source>
        <dbReference type="ARBA" id="ARBA00022801"/>
    </source>
</evidence>
<dbReference type="SUPFAM" id="SSF53187">
    <property type="entry name" value="Zn-dependent exopeptidases"/>
    <property type="match status" value="1"/>
</dbReference>
<dbReference type="AlphaFoldDB" id="E6V5E5"/>
<gene>
    <name evidence="6" type="ordered locus">Varpa_0530</name>
</gene>
<dbReference type="Pfam" id="PF24827">
    <property type="entry name" value="AstE_AspA_cat"/>
    <property type="match status" value="1"/>
</dbReference>
<proteinExistence type="predicted"/>
<dbReference type="Gene3D" id="3.40.630.10">
    <property type="entry name" value="Zn peptidases"/>
    <property type="match status" value="1"/>
</dbReference>
<dbReference type="KEGG" id="vpe:Varpa_0530"/>
<dbReference type="STRING" id="595537.Varpa_0530"/>
<dbReference type="GO" id="GO:0016788">
    <property type="term" value="F:hydrolase activity, acting on ester bonds"/>
    <property type="evidence" value="ECO:0007669"/>
    <property type="project" value="InterPro"/>
</dbReference>